<accession>A0A4Y2P6Q1</accession>
<dbReference type="Proteomes" id="UP000499080">
    <property type="component" value="Unassembled WGS sequence"/>
</dbReference>
<keyword evidence="3" id="KW-1185">Reference proteome</keyword>
<protein>
    <submittedName>
        <fullName evidence="2">Uncharacterized protein</fullName>
    </submittedName>
</protein>
<dbReference type="AlphaFoldDB" id="A0A4Y2P6Q1"/>
<sequence length="143" mass="16572">MAELSSEGEDQNVAVTQDDSDVDMEELMRKEIQETNEVETTSVTKGRTLLKYVLHLNECSREVDEHVVFRYEGEFFPEKNVSITESGMKISSMQRTLKSWKWCNQPDVKDYLWEDVAGHIGTPKLACRRRFHAVPELQNIYGI</sequence>
<dbReference type="EMBL" id="BGPR01010390">
    <property type="protein sequence ID" value="GBN45937.1"/>
    <property type="molecule type" value="Genomic_DNA"/>
</dbReference>
<evidence type="ECO:0000313" key="3">
    <source>
        <dbReference type="Proteomes" id="UP000499080"/>
    </source>
</evidence>
<comment type="caution">
    <text evidence="2">The sequence shown here is derived from an EMBL/GenBank/DDBJ whole genome shotgun (WGS) entry which is preliminary data.</text>
</comment>
<feature type="compositionally biased region" description="Acidic residues" evidence="1">
    <location>
        <begin position="1"/>
        <end position="10"/>
    </location>
</feature>
<name>A0A4Y2P6Q1_ARAVE</name>
<proteinExistence type="predicted"/>
<evidence type="ECO:0000313" key="2">
    <source>
        <dbReference type="EMBL" id="GBN45937.1"/>
    </source>
</evidence>
<reference evidence="2 3" key="1">
    <citation type="journal article" date="2019" name="Sci. Rep.">
        <title>Orb-weaving spider Araneus ventricosus genome elucidates the spidroin gene catalogue.</title>
        <authorList>
            <person name="Kono N."/>
            <person name="Nakamura H."/>
            <person name="Ohtoshi R."/>
            <person name="Moran D.A.P."/>
            <person name="Shinohara A."/>
            <person name="Yoshida Y."/>
            <person name="Fujiwara M."/>
            <person name="Mori M."/>
            <person name="Tomita M."/>
            <person name="Arakawa K."/>
        </authorList>
    </citation>
    <scope>NUCLEOTIDE SEQUENCE [LARGE SCALE GENOMIC DNA]</scope>
</reference>
<evidence type="ECO:0000256" key="1">
    <source>
        <dbReference type="SAM" id="MobiDB-lite"/>
    </source>
</evidence>
<feature type="region of interest" description="Disordered" evidence="1">
    <location>
        <begin position="1"/>
        <end position="20"/>
    </location>
</feature>
<gene>
    <name evidence="2" type="ORF">AVEN_260850_1</name>
</gene>
<organism evidence="2 3">
    <name type="scientific">Araneus ventricosus</name>
    <name type="common">Orbweaver spider</name>
    <name type="synonym">Epeira ventricosa</name>
    <dbReference type="NCBI Taxonomy" id="182803"/>
    <lineage>
        <taxon>Eukaryota</taxon>
        <taxon>Metazoa</taxon>
        <taxon>Ecdysozoa</taxon>
        <taxon>Arthropoda</taxon>
        <taxon>Chelicerata</taxon>
        <taxon>Arachnida</taxon>
        <taxon>Araneae</taxon>
        <taxon>Araneomorphae</taxon>
        <taxon>Entelegynae</taxon>
        <taxon>Araneoidea</taxon>
        <taxon>Araneidae</taxon>
        <taxon>Araneus</taxon>
    </lineage>
</organism>